<dbReference type="Pfam" id="PF12256">
    <property type="entry name" value="TcdB_toxin_midN"/>
    <property type="match status" value="1"/>
</dbReference>
<evidence type="ECO:0000256" key="3">
    <source>
        <dbReference type="ARBA" id="ARBA00023026"/>
    </source>
</evidence>
<proteinExistence type="predicted"/>
<feature type="signal peptide" evidence="5">
    <location>
        <begin position="1"/>
        <end position="25"/>
    </location>
</feature>
<dbReference type="InterPro" id="IPR031325">
    <property type="entry name" value="RHS_repeat"/>
</dbReference>
<evidence type="ECO:0000256" key="1">
    <source>
        <dbReference type="ARBA" id="ARBA00004613"/>
    </source>
</evidence>
<keyword evidence="8" id="KW-1185">Reference proteome</keyword>
<comment type="subcellular location">
    <subcellularLocation>
        <location evidence="1">Secreted</location>
    </subcellularLocation>
</comment>
<feature type="chain" id="PRO_5002551744" description="Insecticide toxin TcdB middle/N-terminal domain-containing protein" evidence="5">
    <location>
        <begin position="26"/>
        <end position="2181"/>
    </location>
</feature>
<dbReference type="GO" id="GO:0005576">
    <property type="term" value="C:extracellular region"/>
    <property type="evidence" value="ECO:0007669"/>
    <property type="project" value="UniProtKB-SubCell"/>
</dbReference>
<feature type="region of interest" description="Disordered" evidence="4">
    <location>
        <begin position="1936"/>
        <end position="1955"/>
    </location>
</feature>
<evidence type="ECO:0000256" key="2">
    <source>
        <dbReference type="ARBA" id="ARBA00022525"/>
    </source>
</evidence>
<feature type="region of interest" description="Disordered" evidence="4">
    <location>
        <begin position="1969"/>
        <end position="2012"/>
    </location>
</feature>
<dbReference type="InterPro" id="IPR022045">
    <property type="entry name" value="TcdB_toxin_mid/N"/>
</dbReference>
<dbReference type="InterPro" id="IPR050708">
    <property type="entry name" value="T6SS_VgrG/RHS"/>
</dbReference>
<organism evidence="7 8">
    <name type="scientific">Caldimonas brevitalea</name>
    <dbReference type="NCBI Taxonomy" id="413882"/>
    <lineage>
        <taxon>Bacteria</taxon>
        <taxon>Pseudomonadati</taxon>
        <taxon>Pseudomonadota</taxon>
        <taxon>Betaproteobacteria</taxon>
        <taxon>Burkholderiales</taxon>
        <taxon>Sphaerotilaceae</taxon>
        <taxon>Caldimonas</taxon>
    </lineage>
</organism>
<dbReference type="RefSeq" id="WP_047196049.1">
    <property type="nucleotide sequence ID" value="NZ_CP011371.1"/>
</dbReference>
<dbReference type="Pfam" id="PF05593">
    <property type="entry name" value="RHS_repeat"/>
    <property type="match status" value="1"/>
</dbReference>
<dbReference type="EMBL" id="CP011371">
    <property type="protein sequence ID" value="AKJ30753.1"/>
    <property type="molecule type" value="Genomic_DNA"/>
</dbReference>
<feature type="domain" description="Insecticide toxin TcdB middle/N-terminal" evidence="6">
    <location>
        <begin position="837"/>
        <end position="958"/>
    </location>
</feature>
<dbReference type="PANTHER" id="PTHR32305:SF15">
    <property type="entry name" value="PROTEIN RHSA-RELATED"/>
    <property type="match status" value="1"/>
</dbReference>
<name>A0A0G3BRY4_9BURK</name>
<dbReference type="OrthoDB" id="8552614at2"/>
<feature type="compositionally biased region" description="Low complexity" evidence="4">
    <location>
        <begin position="1969"/>
        <end position="1979"/>
    </location>
</feature>
<keyword evidence="2" id="KW-0964">Secreted</keyword>
<accession>A0A0G3BRY4</accession>
<dbReference type="GO" id="GO:0005737">
    <property type="term" value="C:cytoplasm"/>
    <property type="evidence" value="ECO:0007669"/>
    <property type="project" value="InterPro"/>
</dbReference>
<evidence type="ECO:0000259" key="6">
    <source>
        <dbReference type="Pfam" id="PF12256"/>
    </source>
</evidence>
<dbReference type="InterPro" id="IPR003284">
    <property type="entry name" value="Sal_SpvB"/>
</dbReference>
<sequence>MTSYRLAGCSTLLALTLSLPTCTSAAGYTLLPTEDNAHGLGDTTGVFSVSHDGEARYEIPLWVPPGRAAVQPVLALAYGSRGGNGPVGVGWRLAGASQITRCRRTLAQNGVNAAVDFTAADAFCLDGQQLVAVGLTSTGALEYRPEQQASTRVLMHLDASGPTHFEVATRDGRVSTYGSALGGSAGGNARLEGTRLGMTMAGSDDTLTTTQQTVRHAWALSEVRDRAGNYLRWTYKLSSAQCPGAPYVEQLPAEISYTGFSGFAAGAPAPATRKVIFGYEARPDSEYRFVSGLGLRSTERLATIEMHGPGLSDASYAGSTTLLRRFTLRYDTYSVSARSLLTGVQECDGSGVCRVPFDFRWEVGCGVGTVTFPIRIGTECSAGTDPNASPFEDIDLGVAEEMKFSGDSTAWQVVPQIADLWTLQTADIDGDGRDDLLYRVPVLNSSRTALLQSDWHFRLSTGRGFGPASKAFLPESKTGRAIDDLRTVGLNTDGRVDVVAVQHADPNLGHNGSYEAFTFDGTRFQPAAIGAETFQGWWTASQPVLFPAMHIADLNGDGRPEFVRSTVATSPSQPSGEPKPFRWAFRRNTSGASIALDDYESMGIVSGFEHASHVVDWNNDGNVDFLARDAIASGAGDGFSAQYFAVSVTPQGQVNKVPTALSALPIELSVQITPSGAPSWPQYHYLRPWFIDVNGDGLRDAVAVREHLKIPFPSSTGLTTFNGQPYVALNTGNGFQAYQKKFTDPVGEISPTFDVPAGRTVDVGVRPFDYNQDGRMDLLVGDNGQRLGGGPRRSTLVVLESNDTGFNTRRLNIGIGDSTLLGPRGGPWDRGHGQRMLQLLDANGDGLTDIVQVLGGRLHLYLRKGRKPDALVAVAARPQSPGIQITYAAIGADPSLYTRGTCSHPQECVARGIWVVARHTIEDGATGQNAWRYTYKDGRQDLQGRGWLGFGTSSVVDEQLAEIRTTTRDHATVGRVSPTAATYSYPFAGMVERSTYEVKVDSTANAPTYRRATHATLATRLDASQKILIPYPQSTTTTESEGVGAPAPFRTRTNVLEVDGYGSPTNSTQTTVASAVAGGPAYSRNVAISYRNDATRWLVALPLTVTALSTVPGRPAETRDWRYDYEQANGLLATVEVMPSQFDATVSASSSDVYLHTAYSRDAFGLVTGVSRSAGTLREETIAYDTLDHTFPQIVTNAAGHRTTVYYHSGLGVLASIDDPNGVRTDQLYDGYGRVRKIDGPGEADATFRYTSGYSGNNVQGRAIVRDLAQSPVLWKDPRQTIVYDRIGRPARIAHTTFAGGQSVSDVSYDRHGRVVGRTVPYRSSGPPPAAGSWAYAYDNLGRMKSSTRPASAPRTFEYDGLVSSTRDEQGNLRYAVTDVLGRIVKSVDVEPGGRELSSTFEYGPFDVLTATTGPAGDVVSFEHDALGRLTKRTSFDAGVETASFNAFGDPKQFTDGSGQTTTIAVDVLGRIYTTTNSSGTTFFVWDSAANGVGKLAQTQSADGVATAYSYDLSGRVTNEVTSVQGQSWLVGRLYDAYGRLEWLTVPSATLRYTYNDHGFLHEIRADGTNGALYWRADARNAAGAITGETFGNGLQTTRAYDIENRLKYVESAGTSGPIQRLAYDYADPRGHLTGRHDPRAKTTETFDFDFLSRLSLWSVYQDCGRSVLKYGYDDAGNLLTRTVLEGLGDNVVNSYTGLGGGPHAVKSSTTGTRVGSFGYDAAGRQTTGSHRTITYTPFHLPSKIVTSADTTDFKYDAFRKRVIKSSASEETAYVGGVYERRKSGGAVVHVVTVMGAERAVAQLVSAETNGVITDRHVLYLHDDRMGSTDAVTDSSGAITDRLKFDPFGSRRNPLQLADPTRIPDGVVHRGFGGHEADPEAGLTNMGGRIYDPATARFLTPDPFVRTNGSGQARNPYSYVLNNPLAFSDPTGFQDARIDKSLGGESPQGGDTGDSASWLSELLEWLVGPSKNSSGASGPPSAPGQADVQGSSPGGFAQEPLVRQPLPHDRPLADLSHADQAEVFVRQMQVKNDAARQAHRELQISLTNPLMFMPMFTPGQGLKGMETGPGILLDLALTADDFNDWIGPFYRMNQRIANSEAEALKQFRADRRNTAERAHYRLVTESLNERLGLYWAWQELPDARAPAPATWEDVVKIFNHLGLYLPSQVPPDPSKTTNGTP</sequence>
<dbReference type="InterPro" id="IPR022385">
    <property type="entry name" value="Rhs_assc_core"/>
</dbReference>
<protein>
    <recommendedName>
        <fullName evidence="6">Insecticide toxin TcdB middle/N-terminal domain-containing protein</fullName>
    </recommendedName>
</protein>
<dbReference type="PATRIC" id="fig|413882.6.peg.4240"/>
<dbReference type="NCBIfam" id="TIGR03696">
    <property type="entry name" value="Rhs_assc_core"/>
    <property type="match status" value="1"/>
</dbReference>
<dbReference type="Proteomes" id="UP000035352">
    <property type="component" value="Chromosome"/>
</dbReference>
<keyword evidence="3" id="KW-0843">Virulence</keyword>
<evidence type="ECO:0000256" key="4">
    <source>
        <dbReference type="SAM" id="MobiDB-lite"/>
    </source>
</evidence>
<dbReference type="KEGG" id="pbh:AAW51_4062"/>
<gene>
    <name evidence="7" type="ORF">AAW51_4062</name>
</gene>
<evidence type="ECO:0000313" key="8">
    <source>
        <dbReference type="Proteomes" id="UP000035352"/>
    </source>
</evidence>
<dbReference type="STRING" id="413882.AAW51_4062"/>
<dbReference type="InterPro" id="IPR028994">
    <property type="entry name" value="Integrin_alpha_N"/>
</dbReference>
<dbReference type="Gene3D" id="2.180.10.10">
    <property type="entry name" value="RHS repeat-associated core"/>
    <property type="match status" value="2"/>
</dbReference>
<evidence type="ECO:0000313" key="7">
    <source>
        <dbReference type="EMBL" id="AKJ30753.1"/>
    </source>
</evidence>
<reference evidence="7 8" key="1">
    <citation type="submission" date="2015-05" db="EMBL/GenBank/DDBJ databases">
        <authorList>
            <person name="Tang B."/>
            <person name="Yu Y."/>
        </authorList>
    </citation>
    <scope>NUCLEOTIDE SEQUENCE [LARGE SCALE GENOMIC DNA]</scope>
    <source>
        <strain evidence="7 8">DSM 7029</strain>
    </source>
</reference>
<dbReference type="Pfam" id="PF03534">
    <property type="entry name" value="SpvB"/>
    <property type="match status" value="1"/>
</dbReference>
<dbReference type="PANTHER" id="PTHR32305">
    <property type="match status" value="1"/>
</dbReference>
<keyword evidence="5" id="KW-0732">Signal</keyword>
<dbReference type="SUPFAM" id="SSF69318">
    <property type="entry name" value="Integrin alpha N-terminal domain"/>
    <property type="match status" value="1"/>
</dbReference>
<evidence type="ECO:0000256" key="5">
    <source>
        <dbReference type="SAM" id="SignalP"/>
    </source>
</evidence>